<gene>
    <name evidence="6" type="ORF">FJU08_01050</name>
</gene>
<name>A0A506UIL6_9HYPH</name>
<dbReference type="PROSITE" id="PS00584">
    <property type="entry name" value="PFKB_KINASES_2"/>
    <property type="match status" value="1"/>
</dbReference>
<dbReference type="InterPro" id="IPR002173">
    <property type="entry name" value="Carboh/pur_kinase_PfkB_CS"/>
</dbReference>
<dbReference type="PROSITE" id="PS00583">
    <property type="entry name" value="PFKB_KINASES_1"/>
    <property type="match status" value="1"/>
</dbReference>
<evidence type="ECO:0000256" key="2">
    <source>
        <dbReference type="ARBA" id="ARBA00022679"/>
    </source>
</evidence>
<dbReference type="AlphaFoldDB" id="A0A506UIL6"/>
<evidence type="ECO:0000313" key="6">
    <source>
        <dbReference type="EMBL" id="TPW33184.1"/>
    </source>
</evidence>
<dbReference type="InterPro" id="IPR002139">
    <property type="entry name" value="Ribo/fructo_kinase"/>
</dbReference>
<protein>
    <recommendedName>
        <fullName evidence="5">Carbohydrate kinase PfkB domain-containing protein</fullName>
    </recommendedName>
</protein>
<evidence type="ECO:0000256" key="4">
    <source>
        <dbReference type="RuleBase" id="RU003704"/>
    </source>
</evidence>
<reference evidence="6 7" key="1">
    <citation type="submission" date="2019-06" db="EMBL/GenBank/DDBJ databases">
        <authorList>
            <person name="Li M."/>
        </authorList>
    </citation>
    <scope>NUCLEOTIDE SEQUENCE [LARGE SCALE GENOMIC DNA]</scope>
    <source>
        <strain evidence="6 7">BGMRC2036</strain>
    </source>
</reference>
<dbReference type="EMBL" id="VHLG01000001">
    <property type="protein sequence ID" value="TPW33184.1"/>
    <property type="molecule type" value="Genomic_DNA"/>
</dbReference>
<dbReference type="Pfam" id="PF00294">
    <property type="entry name" value="PfkB"/>
    <property type="match status" value="1"/>
</dbReference>
<dbReference type="InterPro" id="IPR011611">
    <property type="entry name" value="PfkB_dom"/>
</dbReference>
<evidence type="ECO:0000256" key="3">
    <source>
        <dbReference type="ARBA" id="ARBA00022777"/>
    </source>
</evidence>
<dbReference type="Proteomes" id="UP000318801">
    <property type="component" value="Unassembled WGS sequence"/>
</dbReference>
<accession>A0A506UIL6</accession>
<dbReference type="GO" id="GO:0006796">
    <property type="term" value="P:phosphate-containing compound metabolic process"/>
    <property type="evidence" value="ECO:0007669"/>
    <property type="project" value="UniProtKB-ARBA"/>
</dbReference>
<feature type="domain" description="Carbohydrate kinase PfkB" evidence="5">
    <location>
        <begin position="56"/>
        <end position="343"/>
    </location>
</feature>
<dbReference type="Gene3D" id="3.40.1190.20">
    <property type="match status" value="1"/>
</dbReference>
<dbReference type="PANTHER" id="PTHR10584">
    <property type="entry name" value="SUGAR KINASE"/>
    <property type="match status" value="1"/>
</dbReference>
<evidence type="ECO:0000313" key="7">
    <source>
        <dbReference type="Proteomes" id="UP000318801"/>
    </source>
</evidence>
<keyword evidence="7" id="KW-1185">Reference proteome</keyword>
<comment type="caution">
    <text evidence="6">The sequence shown here is derived from an EMBL/GenBank/DDBJ whole genome shotgun (WGS) entry which is preliminary data.</text>
</comment>
<proteinExistence type="inferred from homology"/>
<dbReference type="GO" id="GO:0005829">
    <property type="term" value="C:cytosol"/>
    <property type="evidence" value="ECO:0007669"/>
    <property type="project" value="TreeGrafter"/>
</dbReference>
<dbReference type="InterPro" id="IPR029056">
    <property type="entry name" value="Ribokinase-like"/>
</dbReference>
<dbReference type="OrthoDB" id="9775849at2"/>
<dbReference type="PRINTS" id="PR00990">
    <property type="entry name" value="RIBOKINASE"/>
</dbReference>
<dbReference type="SUPFAM" id="SSF53613">
    <property type="entry name" value="Ribokinase-like"/>
    <property type="match status" value="1"/>
</dbReference>
<sequence length="362" mass="39114">MARACRSRRTSPRGAIARKAAAVRRACAYSHRRCHTSAFRCKDRTEAGGRMTKGAVYCLGPLVLDRILTVDDLPGHDEKAFIKEKDERAGGPPLNCAFALSRFGEDARLVSTIGDDGDGTKLMQWLAENDLSTEAVEVEADASTASAMIIVDHTGEKAILIDPMRIEALEAIGTKVELQPGDTVIANLFHPEAVAAIFARAEALGLSRMIDLELPEIERWGWDALERVLPRTDIAVTNRQMLEAWMKRNSVRADLQDAAITLAKTLVEKGAGRAIVTLGAEGLIAFADGAVQTVTALKVTPKNTTGAGDVFLAGLATALRRGSAFERALRQATACSAHFLETGKCEYDKAAERLRDRENAVS</sequence>
<organism evidence="6 7">
    <name type="scientific">Martelella alba</name>
    <dbReference type="NCBI Taxonomy" id="2590451"/>
    <lineage>
        <taxon>Bacteria</taxon>
        <taxon>Pseudomonadati</taxon>
        <taxon>Pseudomonadota</taxon>
        <taxon>Alphaproteobacteria</taxon>
        <taxon>Hyphomicrobiales</taxon>
        <taxon>Aurantimonadaceae</taxon>
        <taxon>Martelella</taxon>
    </lineage>
</organism>
<keyword evidence="3 4" id="KW-0418">Kinase</keyword>
<evidence type="ECO:0000256" key="1">
    <source>
        <dbReference type="ARBA" id="ARBA00010688"/>
    </source>
</evidence>
<keyword evidence="2 4" id="KW-0808">Transferase</keyword>
<comment type="similarity">
    <text evidence="1 4">Belongs to the carbohydrate kinase PfkB family.</text>
</comment>
<dbReference type="PANTHER" id="PTHR10584:SF157">
    <property type="entry name" value="SULFOFRUCTOSE KINASE"/>
    <property type="match status" value="1"/>
</dbReference>
<evidence type="ECO:0000259" key="5">
    <source>
        <dbReference type="Pfam" id="PF00294"/>
    </source>
</evidence>
<dbReference type="GO" id="GO:0016301">
    <property type="term" value="F:kinase activity"/>
    <property type="evidence" value="ECO:0007669"/>
    <property type="project" value="UniProtKB-KW"/>
</dbReference>